<comment type="caution">
    <text evidence="4">The sequence shown here is derived from an EMBL/GenBank/DDBJ whole genome shotgun (WGS) entry which is preliminary data.</text>
</comment>
<evidence type="ECO:0000313" key="4">
    <source>
        <dbReference type="EMBL" id="MDT0602721.1"/>
    </source>
</evidence>
<dbReference type="Proteomes" id="UP001266357">
    <property type="component" value="Unassembled WGS sequence"/>
</dbReference>
<dbReference type="PANTHER" id="PTHR43054:SF1">
    <property type="entry name" value="SCYLLO-INOSITOL 2-DEHYDROGENASE (NADP(+)) IOLU"/>
    <property type="match status" value="1"/>
</dbReference>
<dbReference type="InterPro" id="IPR000683">
    <property type="entry name" value="Gfo/Idh/MocA-like_OxRdtase_N"/>
</dbReference>
<organism evidence="4 5">
    <name type="scientific">Thalassotalea castellviae</name>
    <dbReference type="NCBI Taxonomy" id="3075612"/>
    <lineage>
        <taxon>Bacteria</taxon>
        <taxon>Pseudomonadati</taxon>
        <taxon>Pseudomonadota</taxon>
        <taxon>Gammaproteobacteria</taxon>
        <taxon>Alteromonadales</taxon>
        <taxon>Colwelliaceae</taxon>
        <taxon>Thalassotalea</taxon>
    </lineage>
</organism>
<dbReference type="InterPro" id="IPR055170">
    <property type="entry name" value="GFO_IDH_MocA-like_dom"/>
</dbReference>
<protein>
    <submittedName>
        <fullName evidence="4">Gfo/Idh/MocA family oxidoreductase</fullName>
    </submittedName>
</protein>
<evidence type="ECO:0000259" key="2">
    <source>
        <dbReference type="Pfam" id="PF01408"/>
    </source>
</evidence>
<dbReference type="Gene3D" id="3.40.50.720">
    <property type="entry name" value="NAD(P)-binding Rossmann-like Domain"/>
    <property type="match status" value="1"/>
</dbReference>
<dbReference type="SUPFAM" id="SSF55347">
    <property type="entry name" value="Glyceraldehyde-3-phosphate dehydrogenase-like, C-terminal domain"/>
    <property type="match status" value="1"/>
</dbReference>
<dbReference type="Pfam" id="PF22725">
    <property type="entry name" value="GFO_IDH_MocA_C3"/>
    <property type="match status" value="1"/>
</dbReference>
<reference evidence="4 5" key="1">
    <citation type="submission" date="2023-09" db="EMBL/GenBank/DDBJ databases">
        <authorList>
            <person name="Rey-Velasco X."/>
        </authorList>
    </citation>
    <scope>NUCLEOTIDE SEQUENCE [LARGE SCALE GENOMIC DNA]</scope>
    <source>
        <strain evidence="4 5">W431</strain>
    </source>
</reference>
<dbReference type="RefSeq" id="WP_311577570.1">
    <property type="nucleotide sequence ID" value="NZ_JAVRIF010000002.1"/>
</dbReference>
<dbReference type="Gene3D" id="3.30.360.10">
    <property type="entry name" value="Dihydrodipicolinate Reductase, domain 2"/>
    <property type="match status" value="1"/>
</dbReference>
<sequence length="332" mass="36859">MKVKFAVIGTSKITKMFIEAAKQDQRFELHAVYSRGKETAQAFAKDHNAAHVFTDLSALGQCQEIDAVYIASPNSYHAQQAIQMMNAGKHVLCEKPIAVNSNEFQAMVTSAKQNNVCLMEAMLSSFVPNFLTIKNSLDKILPLRKFTASFCQYSSRYPAYLQGDNPNTFNLAFANGSLVDIGIYPLYAAISLFGEPDNVQSQCTKLASGVDGCGDVLLSYEKSWQLQAVISHSKVSSGENIGELQGENGRIVWQHSSEFNQVKLLLNDGEEQTLSVEQNSNKMVYECQHFLDLIAAKRIESPVNSWQLSLLVLQVLEQVRAQQSIVYPNDNV</sequence>
<gene>
    <name evidence="4" type="ORF">RM573_03885</name>
</gene>
<dbReference type="EMBL" id="JAVRIF010000002">
    <property type="protein sequence ID" value="MDT0602721.1"/>
    <property type="molecule type" value="Genomic_DNA"/>
</dbReference>
<name>A0ABU2ZXS3_9GAMM</name>
<evidence type="ECO:0000313" key="5">
    <source>
        <dbReference type="Proteomes" id="UP001266357"/>
    </source>
</evidence>
<feature type="domain" description="GFO/IDH/MocA-like oxidoreductase" evidence="3">
    <location>
        <begin position="145"/>
        <end position="251"/>
    </location>
</feature>
<keyword evidence="1" id="KW-0732">Signal</keyword>
<evidence type="ECO:0000259" key="3">
    <source>
        <dbReference type="Pfam" id="PF22725"/>
    </source>
</evidence>
<dbReference type="InterPro" id="IPR036291">
    <property type="entry name" value="NAD(P)-bd_dom_sf"/>
</dbReference>
<evidence type="ECO:0000256" key="1">
    <source>
        <dbReference type="ARBA" id="ARBA00022729"/>
    </source>
</evidence>
<dbReference type="PANTHER" id="PTHR43054">
    <property type="match status" value="1"/>
</dbReference>
<accession>A0ABU2ZXS3</accession>
<keyword evidence="5" id="KW-1185">Reference proteome</keyword>
<proteinExistence type="predicted"/>
<dbReference type="SUPFAM" id="SSF51735">
    <property type="entry name" value="NAD(P)-binding Rossmann-fold domains"/>
    <property type="match status" value="1"/>
</dbReference>
<dbReference type="Pfam" id="PF01408">
    <property type="entry name" value="GFO_IDH_MocA"/>
    <property type="match status" value="1"/>
</dbReference>
<feature type="domain" description="Gfo/Idh/MocA-like oxidoreductase N-terminal" evidence="2">
    <location>
        <begin position="4"/>
        <end position="120"/>
    </location>
</feature>